<dbReference type="InterPro" id="IPR036855">
    <property type="entry name" value="Znf_CCCH_sf"/>
</dbReference>
<evidence type="ECO:0000256" key="3">
    <source>
        <dbReference type="ARBA" id="ARBA00022771"/>
    </source>
</evidence>
<evidence type="ECO:0000313" key="8">
    <source>
        <dbReference type="Proteomes" id="UP000274131"/>
    </source>
</evidence>
<feature type="domain" description="C3H1-type" evidence="6">
    <location>
        <begin position="18"/>
        <end position="46"/>
    </location>
</feature>
<dbReference type="InterPro" id="IPR045877">
    <property type="entry name" value="ZFP36-like"/>
</dbReference>
<dbReference type="GO" id="GO:0043186">
    <property type="term" value="C:P granule"/>
    <property type="evidence" value="ECO:0007669"/>
    <property type="project" value="UniProtKB-ARBA"/>
</dbReference>
<evidence type="ECO:0000313" key="9">
    <source>
        <dbReference type="WBParaSite" id="EVEC_0000381901-mRNA-1"/>
    </source>
</evidence>
<dbReference type="FunFam" id="4.10.1000.10:FF:000002">
    <property type="entry name" value="Zinc finger protein 36, C3H1 type-like 1"/>
    <property type="match status" value="1"/>
</dbReference>
<dbReference type="GO" id="GO:0008270">
    <property type="term" value="F:zinc ion binding"/>
    <property type="evidence" value="ECO:0007669"/>
    <property type="project" value="UniProtKB-KW"/>
</dbReference>
<evidence type="ECO:0000256" key="2">
    <source>
        <dbReference type="ARBA" id="ARBA00022737"/>
    </source>
</evidence>
<evidence type="ECO:0000256" key="4">
    <source>
        <dbReference type="ARBA" id="ARBA00022833"/>
    </source>
</evidence>
<keyword evidence="2" id="KW-0677">Repeat</keyword>
<accession>A0A0N4V1J0</accession>
<feature type="zinc finger region" description="C3H1-type" evidence="5">
    <location>
        <begin position="18"/>
        <end position="46"/>
    </location>
</feature>
<dbReference type="Proteomes" id="UP000274131">
    <property type="component" value="Unassembled WGS sequence"/>
</dbReference>
<dbReference type="Gene3D" id="6.10.250.3220">
    <property type="match status" value="1"/>
</dbReference>
<dbReference type="GO" id="GO:0003730">
    <property type="term" value="F:mRNA 3'-UTR binding"/>
    <property type="evidence" value="ECO:0007669"/>
    <property type="project" value="TreeGrafter"/>
</dbReference>
<dbReference type="Pfam" id="PF00642">
    <property type="entry name" value="zf-CCCH"/>
    <property type="match status" value="2"/>
</dbReference>
<keyword evidence="8" id="KW-1185">Reference proteome</keyword>
<reference evidence="7 8" key="2">
    <citation type="submission" date="2018-10" db="EMBL/GenBank/DDBJ databases">
        <authorList>
            <consortium name="Pathogen Informatics"/>
        </authorList>
    </citation>
    <scope>NUCLEOTIDE SEQUENCE [LARGE SCALE GENOMIC DNA]</scope>
</reference>
<proteinExistence type="predicted"/>
<dbReference type="GO" id="GO:0005829">
    <property type="term" value="C:cytosol"/>
    <property type="evidence" value="ECO:0007669"/>
    <property type="project" value="TreeGrafter"/>
</dbReference>
<evidence type="ECO:0000256" key="1">
    <source>
        <dbReference type="ARBA" id="ARBA00022723"/>
    </source>
</evidence>
<dbReference type="InterPro" id="IPR000571">
    <property type="entry name" value="Znf_CCCH"/>
</dbReference>
<dbReference type="SUPFAM" id="SSF90229">
    <property type="entry name" value="CCCH zinc finger"/>
    <property type="match status" value="2"/>
</dbReference>
<dbReference type="OrthoDB" id="410307at2759"/>
<dbReference type="FunFam" id="4.10.1000.10:FF:000001">
    <property type="entry name" value="zinc finger CCCH domain-containing protein 15-like"/>
    <property type="match status" value="1"/>
</dbReference>
<dbReference type="PANTHER" id="PTHR12547:SF144">
    <property type="entry name" value="C3H1-TYPE DOMAIN-CONTAINING PROTEIN"/>
    <property type="match status" value="1"/>
</dbReference>
<keyword evidence="3 5" id="KW-0863">Zinc-finger</keyword>
<sequence length="123" mass="13821">QDRPSQQNTERQRRKASAYKTVLCQAFKDTGKCEFGDNCCFAHGEKELRLPPQAHPKYKTQLCNKFSISGYCPYGSRCQFIHQKPSDALIASDFVSTAVSLGSFETVTVFPQFEDCASGNSFY</sequence>
<dbReference type="PROSITE" id="PS50103">
    <property type="entry name" value="ZF_C3H1"/>
    <property type="match status" value="2"/>
</dbReference>
<evidence type="ECO:0000256" key="5">
    <source>
        <dbReference type="PROSITE-ProRule" id="PRU00723"/>
    </source>
</evidence>
<dbReference type="PANTHER" id="PTHR12547">
    <property type="entry name" value="CCCH ZINC FINGER/TIS11-RELATED"/>
    <property type="match status" value="1"/>
</dbReference>
<dbReference type="SMART" id="SM00356">
    <property type="entry name" value="ZnF_C3H1"/>
    <property type="match status" value="2"/>
</dbReference>
<feature type="domain" description="C3H1-type" evidence="6">
    <location>
        <begin position="57"/>
        <end position="85"/>
    </location>
</feature>
<keyword evidence="1 5" id="KW-0479">Metal-binding</keyword>
<dbReference type="AlphaFoldDB" id="A0A0N4V1J0"/>
<dbReference type="Gene3D" id="4.10.1000.10">
    <property type="entry name" value="Zinc finger, CCCH-type"/>
    <property type="match status" value="1"/>
</dbReference>
<keyword evidence="4 5" id="KW-0862">Zinc</keyword>
<dbReference type="EMBL" id="UXUI01007615">
    <property type="protein sequence ID" value="VDD88384.1"/>
    <property type="molecule type" value="Genomic_DNA"/>
</dbReference>
<evidence type="ECO:0000313" key="7">
    <source>
        <dbReference type="EMBL" id="VDD88384.1"/>
    </source>
</evidence>
<protein>
    <submittedName>
        <fullName evidence="9">C3H1-type domain-containing protein</fullName>
    </submittedName>
</protein>
<reference evidence="9" key="1">
    <citation type="submission" date="2017-02" db="UniProtKB">
        <authorList>
            <consortium name="WormBaseParasite"/>
        </authorList>
    </citation>
    <scope>IDENTIFICATION</scope>
</reference>
<gene>
    <name evidence="7" type="ORF">EVEC_LOCUS3527</name>
</gene>
<name>A0A0N4V1J0_ENTVE</name>
<evidence type="ECO:0000259" key="6">
    <source>
        <dbReference type="PROSITE" id="PS50103"/>
    </source>
</evidence>
<organism evidence="9">
    <name type="scientific">Enterobius vermicularis</name>
    <name type="common">Human pinworm</name>
    <dbReference type="NCBI Taxonomy" id="51028"/>
    <lineage>
        <taxon>Eukaryota</taxon>
        <taxon>Metazoa</taxon>
        <taxon>Ecdysozoa</taxon>
        <taxon>Nematoda</taxon>
        <taxon>Chromadorea</taxon>
        <taxon>Rhabditida</taxon>
        <taxon>Spirurina</taxon>
        <taxon>Oxyuridomorpha</taxon>
        <taxon>Oxyuroidea</taxon>
        <taxon>Oxyuridae</taxon>
        <taxon>Enterobius</taxon>
    </lineage>
</organism>
<dbReference type="STRING" id="51028.A0A0N4V1J0"/>
<dbReference type="WBParaSite" id="EVEC_0000381901-mRNA-1">
    <property type="protein sequence ID" value="EVEC_0000381901-mRNA-1"/>
    <property type="gene ID" value="EVEC_0000381901"/>
</dbReference>
<feature type="zinc finger region" description="C3H1-type" evidence="5">
    <location>
        <begin position="57"/>
        <end position="85"/>
    </location>
</feature>